<proteinExistence type="inferred from homology"/>
<dbReference type="GO" id="GO:0034625">
    <property type="term" value="P:fatty acid elongation, monounsaturated fatty acid"/>
    <property type="evidence" value="ECO:0007669"/>
    <property type="project" value="TreeGrafter"/>
</dbReference>
<dbReference type="GO" id="GO:0019367">
    <property type="term" value="P:fatty acid elongation, saturated fatty acid"/>
    <property type="evidence" value="ECO:0007669"/>
    <property type="project" value="TreeGrafter"/>
</dbReference>
<evidence type="ECO:0000313" key="13">
    <source>
        <dbReference type="WBParaSite" id="MhA1_Contig168.frz3.fgene3"/>
    </source>
</evidence>
<evidence type="ECO:0000256" key="5">
    <source>
        <dbReference type="ARBA" id="ARBA00022692"/>
    </source>
</evidence>
<comment type="similarity">
    <text evidence="11">Belongs to the ELO family.</text>
</comment>
<dbReference type="InterPro" id="IPR002076">
    <property type="entry name" value="ELO_fam"/>
</dbReference>
<dbReference type="GO" id="GO:0034626">
    <property type="term" value="P:fatty acid elongation, polyunsaturated fatty acid"/>
    <property type="evidence" value="ECO:0007669"/>
    <property type="project" value="TreeGrafter"/>
</dbReference>
<feature type="transmembrane region" description="Helical" evidence="11">
    <location>
        <begin position="230"/>
        <end position="250"/>
    </location>
</feature>
<evidence type="ECO:0000256" key="11">
    <source>
        <dbReference type="RuleBase" id="RU361115"/>
    </source>
</evidence>
<name>A0A1I8B8K7_MELHA</name>
<dbReference type="EC" id="2.3.1.199" evidence="11"/>
<feature type="transmembrane region" description="Helical" evidence="11">
    <location>
        <begin position="199"/>
        <end position="218"/>
    </location>
</feature>
<dbReference type="Proteomes" id="UP000095281">
    <property type="component" value="Unplaced"/>
</dbReference>
<dbReference type="OMA" id="GRWFIFM"/>
<comment type="catalytic activity">
    <reaction evidence="11">
        <text>a very-long-chain acyl-CoA + malonyl-CoA + H(+) = a very-long-chain 3-oxoacyl-CoA + CO2 + CoA</text>
        <dbReference type="Rhea" id="RHEA:32727"/>
        <dbReference type="ChEBI" id="CHEBI:15378"/>
        <dbReference type="ChEBI" id="CHEBI:16526"/>
        <dbReference type="ChEBI" id="CHEBI:57287"/>
        <dbReference type="ChEBI" id="CHEBI:57384"/>
        <dbReference type="ChEBI" id="CHEBI:90725"/>
        <dbReference type="ChEBI" id="CHEBI:90736"/>
        <dbReference type="EC" id="2.3.1.199"/>
    </reaction>
</comment>
<keyword evidence="10 11" id="KW-0275">Fatty acid biosynthesis</keyword>
<evidence type="ECO:0000256" key="6">
    <source>
        <dbReference type="ARBA" id="ARBA00022832"/>
    </source>
</evidence>
<sequence length="306" mass="36244">MCGNRILLKNLKMNSFQNNSKNFEIWKNSEKYGGEKIYFIPYKYEELWPIEEKLWNAEFTHGMFTKHWHYSIYIVMAYIAGVYSLKKWMEDKKPFDLRLPLFFWNLALSIFSTCGAWRFGHEFFYVLLNRGFQDSICLSFSPAEPVAFWAMCFALSKIAEFGDTVFLLLRKRPLIFLHWFHHAVVLIYSWHSATELTAAGRWFIQLNYMVHSVMYAYYAAACIGLRAPKWISMSMLIGVLISLYVAFLKWTQDINFVCQQSVQNMCICFTIYSAFAVLFTRFFVNAYCRKGERRRMAHSNNSVKEE</sequence>
<protein>
    <recommendedName>
        <fullName evidence="11">Elongation of very long chain fatty acids protein</fullName>
        <ecNumber evidence="11">2.3.1.199</ecNumber>
    </recommendedName>
    <alternativeName>
        <fullName evidence="11">Very-long-chain 3-oxoacyl-CoA synthase</fullName>
    </alternativeName>
</protein>
<dbReference type="GO" id="GO:0030148">
    <property type="term" value="P:sphingolipid biosynthetic process"/>
    <property type="evidence" value="ECO:0007669"/>
    <property type="project" value="TreeGrafter"/>
</dbReference>
<dbReference type="PROSITE" id="PS01188">
    <property type="entry name" value="ELO"/>
    <property type="match status" value="1"/>
</dbReference>
<evidence type="ECO:0000256" key="7">
    <source>
        <dbReference type="ARBA" id="ARBA00022989"/>
    </source>
</evidence>
<keyword evidence="5 11" id="KW-0812">Transmembrane</keyword>
<dbReference type="InterPro" id="IPR030457">
    <property type="entry name" value="ELO_CS"/>
</dbReference>
<feature type="transmembrane region" description="Helical" evidence="11">
    <location>
        <begin position="68"/>
        <end position="85"/>
    </location>
</feature>
<keyword evidence="9 11" id="KW-0472">Membrane</keyword>
<dbReference type="GO" id="GO:0005789">
    <property type="term" value="C:endoplasmic reticulum membrane"/>
    <property type="evidence" value="ECO:0007669"/>
    <property type="project" value="TreeGrafter"/>
</dbReference>
<dbReference type="WBParaSite" id="MhA1_Contig168.frz3.fgene3">
    <property type="protein sequence ID" value="MhA1_Contig168.frz3.fgene3"/>
    <property type="gene ID" value="MhA1_Contig168.frz3.fgene3"/>
</dbReference>
<accession>A0A1I8B8K7</accession>
<dbReference type="UniPathway" id="UPA00094"/>
<feature type="transmembrane region" description="Helical" evidence="11">
    <location>
        <begin position="97"/>
        <end position="119"/>
    </location>
</feature>
<evidence type="ECO:0000256" key="2">
    <source>
        <dbReference type="ARBA" id="ARBA00005194"/>
    </source>
</evidence>
<evidence type="ECO:0000256" key="10">
    <source>
        <dbReference type="ARBA" id="ARBA00023160"/>
    </source>
</evidence>
<dbReference type="PANTHER" id="PTHR11157:SF5">
    <property type="entry name" value="ELONGATION OF VERY LONG CHAIN FATTY ACIDS PROTEIN"/>
    <property type="match status" value="1"/>
</dbReference>
<keyword evidence="3 11" id="KW-0444">Lipid biosynthesis</keyword>
<evidence type="ECO:0000256" key="3">
    <source>
        <dbReference type="ARBA" id="ARBA00022516"/>
    </source>
</evidence>
<dbReference type="Pfam" id="PF01151">
    <property type="entry name" value="ELO"/>
    <property type="match status" value="1"/>
</dbReference>
<dbReference type="PANTHER" id="PTHR11157">
    <property type="entry name" value="FATTY ACID ACYL TRANSFERASE-RELATED"/>
    <property type="match status" value="1"/>
</dbReference>
<evidence type="ECO:0000256" key="4">
    <source>
        <dbReference type="ARBA" id="ARBA00022679"/>
    </source>
</evidence>
<dbReference type="GO" id="GO:0009922">
    <property type="term" value="F:fatty acid elongase activity"/>
    <property type="evidence" value="ECO:0007669"/>
    <property type="project" value="UniProtKB-EC"/>
</dbReference>
<comment type="pathway">
    <text evidence="2">Lipid metabolism; fatty acid biosynthesis.</text>
</comment>
<feature type="transmembrane region" description="Helical" evidence="11">
    <location>
        <begin position="176"/>
        <end position="193"/>
    </location>
</feature>
<evidence type="ECO:0000313" key="12">
    <source>
        <dbReference type="Proteomes" id="UP000095281"/>
    </source>
</evidence>
<organism evidence="12 13">
    <name type="scientific">Meloidogyne hapla</name>
    <name type="common">Root-knot nematode worm</name>
    <dbReference type="NCBI Taxonomy" id="6305"/>
    <lineage>
        <taxon>Eukaryota</taxon>
        <taxon>Metazoa</taxon>
        <taxon>Ecdysozoa</taxon>
        <taxon>Nematoda</taxon>
        <taxon>Chromadorea</taxon>
        <taxon>Rhabditida</taxon>
        <taxon>Tylenchina</taxon>
        <taxon>Tylenchomorpha</taxon>
        <taxon>Tylenchoidea</taxon>
        <taxon>Meloidogynidae</taxon>
        <taxon>Meloidogyninae</taxon>
        <taxon>Meloidogyne</taxon>
    </lineage>
</organism>
<feature type="transmembrane region" description="Helical" evidence="11">
    <location>
        <begin position="262"/>
        <end position="284"/>
    </location>
</feature>
<keyword evidence="8 11" id="KW-0443">Lipid metabolism</keyword>
<evidence type="ECO:0000256" key="9">
    <source>
        <dbReference type="ARBA" id="ARBA00023136"/>
    </source>
</evidence>
<dbReference type="GO" id="GO:0042761">
    <property type="term" value="P:very long-chain fatty acid biosynthetic process"/>
    <property type="evidence" value="ECO:0007669"/>
    <property type="project" value="TreeGrafter"/>
</dbReference>
<keyword evidence="7 11" id="KW-1133">Transmembrane helix</keyword>
<evidence type="ECO:0000256" key="8">
    <source>
        <dbReference type="ARBA" id="ARBA00023098"/>
    </source>
</evidence>
<keyword evidence="4 11" id="KW-0808">Transferase</keyword>
<reference evidence="13" key="1">
    <citation type="submission" date="2016-11" db="UniProtKB">
        <authorList>
            <consortium name="WormBaseParasite"/>
        </authorList>
    </citation>
    <scope>IDENTIFICATION</scope>
</reference>
<feature type="transmembrane region" description="Helical" evidence="11">
    <location>
        <begin position="148"/>
        <end position="169"/>
    </location>
</feature>
<evidence type="ECO:0000256" key="1">
    <source>
        <dbReference type="ARBA" id="ARBA00004141"/>
    </source>
</evidence>
<keyword evidence="6 11" id="KW-0276">Fatty acid metabolism</keyword>
<comment type="subcellular location">
    <subcellularLocation>
        <location evidence="1">Membrane</location>
        <topology evidence="1">Multi-pass membrane protein</topology>
    </subcellularLocation>
</comment>
<dbReference type="AlphaFoldDB" id="A0A1I8B8K7"/>
<keyword evidence="12" id="KW-1185">Reference proteome</keyword>